<dbReference type="InterPro" id="IPR042099">
    <property type="entry name" value="ANL_N_sf"/>
</dbReference>
<dbReference type="InterPro" id="IPR045851">
    <property type="entry name" value="AMP-bd_C_sf"/>
</dbReference>
<gene>
    <name evidence="9" type="ORF">POM99_18420</name>
</gene>
<reference evidence="9 10" key="1">
    <citation type="submission" date="2023-03" db="EMBL/GenBank/DDBJ databases">
        <title>Novosphingobium cyanobacteriorum sp. nov., isolated from a eutrophic reservoir during the Microcystis bloom period.</title>
        <authorList>
            <person name="Kang M."/>
            <person name="Le V."/>
            <person name="Ko S.-R."/>
            <person name="Lee S.-A."/>
            <person name="Ahn C.-Y."/>
        </authorList>
    </citation>
    <scope>NUCLEOTIDE SEQUENCE [LARGE SCALE GENOMIC DNA]</scope>
    <source>
        <strain evidence="9 10">HBC54</strain>
    </source>
</reference>
<evidence type="ECO:0000256" key="6">
    <source>
        <dbReference type="ARBA" id="ARBA00042773"/>
    </source>
</evidence>
<evidence type="ECO:0000313" key="10">
    <source>
        <dbReference type="Proteomes" id="UP001222770"/>
    </source>
</evidence>
<dbReference type="Proteomes" id="UP001222770">
    <property type="component" value="Unassembled WGS sequence"/>
</dbReference>
<evidence type="ECO:0000256" key="5">
    <source>
        <dbReference type="ARBA" id="ARBA00039545"/>
    </source>
</evidence>
<dbReference type="InterPro" id="IPR000873">
    <property type="entry name" value="AMP-dep_synth/lig_dom"/>
</dbReference>
<feature type="domain" description="AMP-binding enzyme C-terminal" evidence="8">
    <location>
        <begin position="353"/>
        <end position="431"/>
    </location>
</feature>
<dbReference type="Pfam" id="PF00501">
    <property type="entry name" value="AMP-binding"/>
    <property type="match status" value="1"/>
</dbReference>
<name>A0ABT6CNM3_9SPHN</name>
<dbReference type="PANTHER" id="PTHR43767:SF8">
    <property type="entry name" value="LONG-CHAIN-FATTY-ACID--COA LIGASE"/>
    <property type="match status" value="1"/>
</dbReference>
<dbReference type="Gene3D" id="3.40.50.12780">
    <property type="entry name" value="N-terminal domain of ligase-like"/>
    <property type="match status" value="1"/>
</dbReference>
<dbReference type="Gene3D" id="3.30.300.30">
    <property type="match status" value="1"/>
</dbReference>
<sequence length="438" mass="46957">MPDLSALISARNLSSGHVLVDDGIQTITAGAILALHDQIPRGLRSASRVAVAPANAAELVRALILLDKKVSAVLLLPVNLDPLRRLDLAQSEGATVIDDLEDVEVWEKPLWPPLTRWSLVTSGTSGDPKAFDHTFASLLGKSVLPSSAASKPVWGLLYDPCRFAGLQVLLHAVAGGGRLIAPPAEQDLATRLRLLWRGGCTHLSATPSLWRRILMHPGIGEMNLLQITLGGEAADQPLLDRLKRTFPRARVSHTYASTEVGVGFSVHDGLAGFPASWLDGGKPEVDLTVREGLLWIRPAGAPVPGTGRGALIDAAGFICTQDRVRLDGERVVFLGRDGSVVNIGGAKVHPELVEDTIRRHPSVRDCAVRPRPSPVLGFILAAEVIADSESDGEDKSLALEIKRWCRDHLPREARPALVTIVKEITLSDAGKLQRTNGA</sequence>
<evidence type="ECO:0000259" key="7">
    <source>
        <dbReference type="Pfam" id="PF00501"/>
    </source>
</evidence>
<comment type="subcellular location">
    <subcellularLocation>
        <location evidence="1">Membrane</location>
        <topology evidence="1">Peripheral membrane protein</topology>
    </subcellularLocation>
</comment>
<dbReference type="InterPro" id="IPR050237">
    <property type="entry name" value="ATP-dep_AMP-bd_enzyme"/>
</dbReference>
<evidence type="ECO:0000313" key="9">
    <source>
        <dbReference type="EMBL" id="MDF8335183.1"/>
    </source>
</evidence>
<dbReference type="EMBL" id="JAROCY010000022">
    <property type="protein sequence ID" value="MDF8335183.1"/>
    <property type="molecule type" value="Genomic_DNA"/>
</dbReference>
<evidence type="ECO:0000256" key="1">
    <source>
        <dbReference type="ARBA" id="ARBA00004170"/>
    </source>
</evidence>
<protein>
    <recommendedName>
        <fullName evidence="5">Long-chain-fatty-acid--CoA ligase</fullName>
        <ecNumber evidence="4">6.2.1.3</ecNumber>
    </recommendedName>
    <alternativeName>
        <fullName evidence="6">Long-chain acyl-CoA synthetase</fullName>
    </alternativeName>
</protein>
<accession>A0ABT6CNM3</accession>
<evidence type="ECO:0000256" key="3">
    <source>
        <dbReference type="ARBA" id="ARBA00022598"/>
    </source>
</evidence>
<dbReference type="SUPFAM" id="SSF56801">
    <property type="entry name" value="Acetyl-CoA synthetase-like"/>
    <property type="match status" value="1"/>
</dbReference>
<comment type="pathway">
    <text evidence="2">Lipid metabolism; fatty acid beta-oxidation.</text>
</comment>
<evidence type="ECO:0000256" key="4">
    <source>
        <dbReference type="ARBA" id="ARBA00026121"/>
    </source>
</evidence>
<comment type="caution">
    <text evidence="9">The sequence shown here is derived from an EMBL/GenBank/DDBJ whole genome shotgun (WGS) entry which is preliminary data.</text>
</comment>
<dbReference type="InterPro" id="IPR025110">
    <property type="entry name" value="AMP-bd_C"/>
</dbReference>
<keyword evidence="10" id="KW-1185">Reference proteome</keyword>
<dbReference type="Pfam" id="PF13193">
    <property type="entry name" value="AMP-binding_C"/>
    <property type="match status" value="1"/>
</dbReference>
<dbReference type="EC" id="6.2.1.3" evidence="4"/>
<organism evidence="9 10">
    <name type="scientific">Novosphingobium cyanobacteriorum</name>
    <dbReference type="NCBI Taxonomy" id="3024215"/>
    <lineage>
        <taxon>Bacteria</taxon>
        <taxon>Pseudomonadati</taxon>
        <taxon>Pseudomonadota</taxon>
        <taxon>Alphaproteobacteria</taxon>
        <taxon>Sphingomonadales</taxon>
        <taxon>Sphingomonadaceae</taxon>
        <taxon>Novosphingobium</taxon>
    </lineage>
</organism>
<evidence type="ECO:0000256" key="2">
    <source>
        <dbReference type="ARBA" id="ARBA00005005"/>
    </source>
</evidence>
<feature type="domain" description="AMP-dependent synthetase/ligase" evidence="7">
    <location>
        <begin position="119"/>
        <end position="266"/>
    </location>
</feature>
<dbReference type="PANTHER" id="PTHR43767">
    <property type="entry name" value="LONG-CHAIN-FATTY-ACID--COA LIGASE"/>
    <property type="match status" value="1"/>
</dbReference>
<proteinExistence type="predicted"/>
<keyword evidence="3" id="KW-0436">Ligase</keyword>
<evidence type="ECO:0000259" key="8">
    <source>
        <dbReference type="Pfam" id="PF13193"/>
    </source>
</evidence>